<gene>
    <name evidence="2" type="ORF">GCM10010531_14480</name>
</gene>
<reference evidence="3" key="1">
    <citation type="journal article" date="2019" name="Int. J. Syst. Evol. Microbiol.">
        <title>The Global Catalogue of Microorganisms (GCM) 10K type strain sequencing project: providing services to taxonomists for standard genome sequencing and annotation.</title>
        <authorList>
            <consortium name="The Broad Institute Genomics Platform"/>
            <consortium name="The Broad Institute Genome Sequencing Center for Infectious Disease"/>
            <person name="Wu L."/>
            <person name="Ma J."/>
        </authorList>
    </citation>
    <scope>NUCLEOTIDE SEQUENCE [LARGE SCALE GENOMIC DNA]</scope>
    <source>
        <strain evidence="3">JCM 15614</strain>
    </source>
</reference>
<dbReference type="RefSeq" id="WP_344688069.1">
    <property type="nucleotide sequence ID" value="NZ_BAAAVV010000003.1"/>
</dbReference>
<dbReference type="Pfam" id="PF08818">
    <property type="entry name" value="DUF1801"/>
    <property type="match status" value="1"/>
</dbReference>
<feature type="domain" description="YdhG-like" evidence="1">
    <location>
        <begin position="20"/>
        <end position="114"/>
    </location>
</feature>
<accession>A0ABP6P0L8</accession>
<proteinExistence type="predicted"/>
<dbReference type="EMBL" id="BAAAVV010000003">
    <property type="protein sequence ID" value="GAA3163562.1"/>
    <property type="molecule type" value="Genomic_DNA"/>
</dbReference>
<dbReference type="InterPro" id="IPR014922">
    <property type="entry name" value="YdhG-like"/>
</dbReference>
<name>A0ABP6P0L8_9ACTN</name>
<comment type="caution">
    <text evidence="2">The sequence shown here is derived from an EMBL/GenBank/DDBJ whole genome shotgun (WGS) entry which is preliminary data.</text>
</comment>
<organism evidence="2 3">
    <name type="scientific">Blastococcus jejuensis</name>
    <dbReference type="NCBI Taxonomy" id="351224"/>
    <lineage>
        <taxon>Bacteria</taxon>
        <taxon>Bacillati</taxon>
        <taxon>Actinomycetota</taxon>
        <taxon>Actinomycetes</taxon>
        <taxon>Geodermatophilales</taxon>
        <taxon>Geodermatophilaceae</taxon>
        <taxon>Blastococcus</taxon>
    </lineage>
</organism>
<evidence type="ECO:0000259" key="1">
    <source>
        <dbReference type="Pfam" id="PF08818"/>
    </source>
</evidence>
<keyword evidence="3" id="KW-1185">Reference proteome</keyword>
<sequence>MPGAALEEYLSGVDDAAAGTLRALDAAVRTGAPELEMAIKYRMPTYTLDGRWRYWVAALSVTKDAVNLRFLWGVLLDDPLHVLRPGTSTLMTWDFPRGATVDAAAVASYVRDALARRDHFLAHEEEISAAARAKYHR</sequence>
<protein>
    <recommendedName>
        <fullName evidence="1">YdhG-like domain-containing protein</fullName>
    </recommendedName>
</protein>
<dbReference type="Gene3D" id="3.90.1150.200">
    <property type="match status" value="1"/>
</dbReference>
<dbReference type="SUPFAM" id="SSF159888">
    <property type="entry name" value="YdhG-like"/>
    <property type="match status" value="1"/>
</dbReference>
<evidence type="ECO:0000313" key="3">
    <source>
        <dbReference type="Proteomes" id="UP001499924"/>
    </source>
</evidence>
<dbReference type="Proteomes" id="UP001499924">
    <property type="component" value="Unassembled WGS sequence"/>
</dbReference>
<evidence type="ECO:0000313" key="2">
    <source>
        <dbReference type="EMBL" id="GAA3163562.1"/>
    </source>
</evidence>